<dbReference type="PROSITE" id="PS00211">
    <property type="entry name" value="ABC_TRANSPORTER_1"/>
    <property type="match status" value="1"/>
</dbReference>
<feature type="transmembrane region" description="Helical" evidence="12">
    <location>
        <begin position="621"/>
        <end position="642"/>
    </location>
</feature>
<dbReference type="InterPro" id="IPR003439">
    <property type="entry name" value="ABC_transporter-like_ATP-bd"/>
</dbReference>
<keyword evidence="5 12" id="KW-0812">Transmembrane</keyword>
<evidence type="ECO:0000256" key="4">
    <source>
        <dbReference type="ARBA" id="ARBA00022519"/>
    </source>
</evidence>
<dbReference type="InterPro" id="IPR025857">
    <property type="entry name" value="MacB_PCD"/>
</dbReference>
<dbReference type="Pfam" id="PF12704">
    <property type="entry name" value="MacB_PCD"/>
    <property type="match status" value="1"/>
</dbReference>
<dbReference type="AlphaFoldDB" id="C4L8Q3"/>
<organism evidence="14 15">
    <name type="scientific">Tolumonas auensis (strain DSM 9187 / NBRC 110442 / TA 4)</name>
    <dbReference type="NCBI Taxonomy" id="595494"/>
    <lineage>
        <taxon>Bacteria</taxon>
        <taxon>Pseudomonadati</taxon>
        <taxon>Pseudomonadota</taxon>
        <taxon>Gammaproteobacteria</taxon>
        <taxon>Aeromonadales</taxon>
        <taxon>Aeromonadaceae</taxon>
        <taxon>Tolumonas</taxon>
    </lineage>
</organism>
<evidence type="ECO:0000256" key="6">
    <source>
        <dbReference type="ARBA" id="ARBA00022741"/>
    </source>
</evidence>
<evidence type="ECO:0000256" key="5">
    <source>
        <dbReference type="ARBA" id="ARBA00022692"/>
    </source>
</evidence>
<accession>C4L8Q3</accession>
<dbReference type="RefSeq" id="WP_012728522.1">
    <property type="nucleotide sequence ID" value="NC_012691.1"/>
</dbReference>
<dbReference type="GO" id="GO:0005886">
    <property type="term" value="C:plasma membrane"/>
    <property type="evidence" value="ECO:0007669"/>
    <property type="project" value="UniProtKB-SubCell"/>
</dbReference>
<feature type="transmembrane region" description="Helical" evidence="12">
    <location>
        <begin position="583"/>
        <end position="609"/>
    </location>
</feature>
<dbReference type="STRING" id="595494.Tola_0293"/>
<dbReference type="PANTHER" id="PTHR30572">
    <property type="entry name" value="MEMBRANE COMPONENT OF TRANSPORTER-RELATED"/>
    <property type="match status" value="1"/>
</dbReference>
<evidence type="ECO:0000256" key="10">
    <source>
        <dbReference type="ARBA" id="ARBA00023136"/>
    </source>
</evidence>
<dbReference type="Proteomes" id="UP000009073">
    <property type="component" value="Chromosome"/>
</dbReference>
<evidence type="ECO:0000256" key="7">
    <source>
        <dbReference type="ARBA" id="ARBA00022840"/>
    </source>
</evidence>
<dbReference type="FunFam" id="3.40.50.300:FF:000032">
    <property type="entry name" value="Export ABC transporter ATP-binding protein"/>
    <property type="match status" value="1"/>
</dbReference>
<dbReference type="InterPro" id="IPR050250">
    <property type="entry name" value="Macrolide_Exporter_MacB"/>
</dbReference>
<keyword evidence="8" id="KW-1278">Translocase</keyword>
<evidence type="ECO:0000313" key="14">
    <source>
        <dbReference type="EMBL" id="ACQ91923.1"/>
    </source>
</evidence>
<dbReference type="eggNOG" id="COG0577">
    <property type="taxonomic scope" value="Bacteria"/>
</dbReference>
<evidence type="ECO:0000256" key="12">
    <source>
        <dbReference type="SAM" id="Phobius"/>
    </source>
</evidence>
<dbReference type="GO" id="GO:1902495">
    <property type="term" value="C:transmembrane transporter complex"/>
    <property type="evidence" value="ECO:0007669"/>
    <property type="project" value="UniProtKB-ARBA"/>
</dbReference>
<dbReference type="GO" id="GO:0016887">
    <property type="term" value="F:ATP hydrolysis activity"/>
    <property type="evidence" value="ECO:0007669"/>
    <property type="project" value="InterPro"/>
</dbReference>
<dbReference type="EMBL" id="CP001616">
    <property type="protein sequence ID" value="ACQ91923.1"/>
    <property type="molecule type" value="Genomic_DNA"/>
</dbReference>
<dbReference type="Pfam" id="PF02687">
    <property type="entry name" value="FtsX"/>
    <property type="match status" value="1"/>
</dbReference>
<feature type="domain" description="ABC transporter" evidence="13">
    <location>
        <begin position="10"/>
        <end position="248"/>
    </location>
</feature>
<feature type="transmembrane region" description="Helical" evidence="12">
    <location>
        <begin position="285"/>
        <end position="305"/>
    </location>
</feature>
<dbReference type="GO" id="GO:0022857">
    <property type="term" value="F:transmembrane transporter activity"/>
    <property type="evidence" value="ECO:0007669"/>
    <property type="project" value="TreeGrafter"/>
</dbReference>
<keyword evidence="15" id="KW-1185">Reference proteome</keyword>
<comment type="similarity">
    <text evidence="11">Belongs to the ABC transporter superfamily. Macrolide exporter (TC 3.A.1.122) family.</text>
</comment>
<evidence type="ECO:0000256" key="1">
    <source>
        <dbReference type="ARBA" id="ARBA00004429"/>
    </source>
</evidence>
<gene>
    <name evidence="14" type="ordered locus">Tola_0293</name>
</gene>
<keyword evidence="2" id="KW-0813">Transport</keyword>
<dbReference type="PANTHER" id="PTHR30572:SF7">
    <property type="entry name" value="MACROLIDE EXPORT ATP-BINDING_PERMEASE PROTEIN MACB"/>
    <property type="match status" value="1"/>
</dbReference>
<evidence type="ECO:0000259" key="13">
    <source>
        <dbReference type="PROSITE" id="PS50893"/>
    </source>
</evidence>
<dbReference type="PROSITE" id="PS50893">
    <property type="entry name" value="ABC_TRANSPORTER_2"/>
    <property type="match status" value="1"/>
</dbReference>
<keyword evidence="7" id="KW-0067">ATP-binding</keyword>
<dbReference type="InterPro" id="IPR003593">
    <property type="entry name" value="AAA+_ATPase"/>
</dbReference>
<reference evidence="15" key="1">
    <citation type="submission" date="2009-05" db="EMBL/GenBank/DDBJ databases">
        <title>Complete sequence of Tolumonas auensis DSM 9187.</title>
        <authorList>
            <consortium name="US DOE Joint Genome Institute"/>
            <person name="Lucas S."/>
            <person name="Copeland A."/>
            <person name="Lapidus A."/>
            <person name="Glavina del Rio T."/>
            <person name="Tice H."/>
            <person name="Bruce D."/>
            <person name="Goodwin L."/>
            <person name="Pitluck S."/>
            <person name="Chertkov O."/>
            <person name="Brettin T."/>
            <person name="Detter J.C."/>
            <person name="Han C."/>
            <person name="Larimer F."/>
            <person name="Land M."/>
            <person name="Hauser L."/>
            <person name="Kyrpides N."/>
            <person name="Mikhailova N."/>
            <person name="Spring S."/>
            <person name="Beller H."/>
        </authorList>
    </citation>
    <scope>NUCLEOTIDE SEQUENCE [LARGE SCALE GENOMIC DNA]</scope>
    <source>
        <strain evidence="15">DSM 9187 / TA4</strain>
    </source>
</reference>
<evidence type="ECO:0000256" key="9">
    <source>
        <dbReference type="ARBA" id="ARBA00022989"/>
    </source>
</evidence>
<evidence type="ECO:0000256" key="3">
    <source>
        <dbReference type="ARBA" id="ARBA00022475"/>
    </source>
</evidence>
<dbReference type="Pfam" id="PF00005">
    <property type="entry name" value="ABC_tran"/>
    <property type="match status" value="1"/>
</dbReference>
<dbReference type="Gene3D" id="3.40.50.300">
    <property type="entry name" value="P-loop containing nucleotide triphosphate hydrolases"/>
    <property type="match status" value="1"/>
</dbReference>
<comment type="subcellular location">
    <subcellularLocation>
        <location evidence="1">Cell inner membrane</location>
        <topology evidence="1">Multi-pass membrane protein</topology>
    </subcellularLocation>
</comment>
<dbReference type="SUPFAM" id="SSF52540">
    <property type="entry name" value="P-loop containing nucleoside triphosphate hydrolases"/>
    <property type="match status" value="1"/>
</dbReference>
<dbReference type="SMART" id="SM00382">
    <property type="entry name" value="AAA"/>
    <property type="match status" value="1"/>
</dbReference>
<dbReference type="InterPro" id="IPR027417">
    <property type="entry name" value="P-loop_NTPase"/>
</dbReference>
<keyword evidence="9 12" id="KW-1133">Transmembrane helix</keyword>
<keyword evidence="3" id="KW-1003">Cell membrane</keyword>
<reference evidence="14 15" key="2">
    <citation type="journal article" date="2011" name="Stand. Genomic Sci.">
        <title>Complete genome sequence of Tolumonas auensis type strain (TA 4).</title>
        <authorList>
            <person name="Chertkov O."/>
            <person name="Copeland A."/>
            <person name="Lucas S."/>
            <person name="Lapidus A."/>
            <person name="Berry K.W."/>
            <person name="Detter J.C."/>
            <person name="Del Rio T.G."/>
            <person name="Hammon N."/>
            <person name="Dalin E."/>
            <person name="Tice H."/>
            <person name="Pitluck S."/>
            <person name="Richardson P."/>
            <person name="Bruce D."/>
            <person name="Goodwin L."/>
            <person name="Han C."/>
            <person name="Tapia R."/>
            <person name="Saunders E."/>
            <person name="Schmutz J."/>
            <person name="Brettin T."/>
            <person name="Larimer F."/>
            <person name="Land M."/>
            <person name="Hauser L."/>
            <person name="Spring S."/>
            <person name="Rohde M."/>
            <person name="Kyrpides N.C."/>
            <person name="Ivanova N."/>
            <person name="Goker M."/>
            <person name="Beller H.R."/>
            <person name="Klenk H.P."/>
            <person name="Woyke T."/>
        </authorList>
    </citation>
    <scope>NUCLEOTIDE SEQUENCE [LARGE SCALE GENOMIC DNA]</scope>
    <source>
        <strain evidence="15">DSM 9187 / TA4</strain>
    </source>
</reference>
<feature type="transmembrane region" description="Helical" evidence="12">
    <location>
        <begin position="532"/>
        <end position="559"/>
    </location>
</feature>
<keyword evidence="6" id="KW-0547">Nucleotide-binding</keyword>
<dbReference type="KEGG" id="tau:Tola_0293"/>
<dbReference type="GO" id="GO:0005524">
    <property type="term" value="F:ATP binding"/>
    <property type="evidence" value="ECO:0007669"/>
    <property type="project" value="UniProtKB-KW"/>
</dbReference>
<evidence type="ECO:0000313" key="15">
    <source>
        <dbReference type="Proteomes" id="UP000009073"/>
    </source>
</evidence>
<dbReference type="HOGENOM" id="CLU_000604_78_2_6"/>
<proteinExistence type="inferred from homology"/>
<dbReference type="InterPro" id="IPR017871">
    <property type="entry name" value="ABC_transporter-like_CS"/>
</dbReference>
<name>C4L8Q3_TOLAT</name>
<dbReference type="InterPro" id="IPR017911">
    <property type="entry name" value="MacB-like_ATP-bd"/>
</dbReference>
<keyword evidence="10 12" id="KW-0472">Membrane</keyword>
<evidence type="ECO:0000256" key="11">
    <source>
        <dbReference type="ARBA" id="ARBA00038388"/>
    </source>
</evidence>
<evidence type="ECO:0000256" key="8">
    <source>
        <dbReference type="ARBA" id="ARBA00022967"/>
    </source>
</evidence>
<dbReference type="CDD" id="cd03255">
    <property type="entry name" value="ABC_MJ0796_LolCDE_FtsE"/>
    <property type="match status" value="1"/>
</dbReference>
<dbReference type="eggNOG" id="COG1136">
    <property type="taxonomic scope" value="Bacteria"/>
</dbReference>
<sequence>MKMMQTPPLMELQQISRHFQTGDERLTVLHEISLSIYAGEMVAIIGASGSGKSTLMNILGCLDRPSSGDYRVNGRSTATLSSDQLADLRRDCFGFIFQHYHLLSHLKAEGNVEIPAIYAAQHKHTRIQRARSLLQRLGLADKQSNRPGQLSGGQQQRVSIARALMNGGDVILADEPTGALDSQSGKEVMQILRQLHRQGHTIVLVTHDQNIAAHAERVIEISDGRIIADHRQTASHIELPDNDASLPEQPAEPHTFRWWSRQWTRFSEAFRMAWISMLTHRMRTLLTMLGIIIGITAVVSVVAVGQGARNKVISDISSMGTNTIDVYPGKDWGDRNASAIQTLTPQDLPLLSGQIYTDSVTPNVSTNALLRDGGQALKAMVYGVAGQYFQVKDLQMVFGKAFDQRAVEQLEPVVVIDHNTRIKLYGEHINPVGKVILLNNLPCRIIGVTAEKKSSFDTQNLNAWLPYTSAMYRLMGQHYFSSVSVRIKDGVSSGIAEQQIIKLLTRAHGRKDFYTRNSDSILQTIEKTTATLTLLISSIAVISLIVGGIGVMNIMLVSVTERTREIGIRMAVGARQQDILQQFLIEAVMVCLLGGSLGILLSFAVSAVFSMLVSSMQMAFSIWSLLAAFLCSSLIGVLFGYLPARNAARLDPIEALARE</sequence>
<evidence type="ECO:0000256" key="2">
    <source>
        <dbReference type="ARBA" id="ARBA00022448"/>
    </source>
</evidence>
<dbReference type="InterPro" id="IPR003838">
    <property type="entry name" value="ABC3_permease_C"/>
</dbReference>
<protein>
    <submittedName>
        <fullName evidence="14">ABC transporter related</fullName>
    </submittedName>
</protein>
<keyword evidence="4" id="KW-0997">Cell inner membrane</keyword>